<dbReference type="AlphaFoldDB" id="A0A5C3LWY2"/>
<name>A0A5C3LWY2_9AGAR</name>
<keyword evidence="4" id="KW-1185">Reference proteome</keyword>
<evidence type="ECO:0000256" key="1">
    <source>
        <dbReference type="ARBA" id="ARBA00022737"/>
    </source>
</evidence>
<dbReference type="SUPFAM" id="SSF52540">
    <property type="entry name" value="P-loop containing nucleoside triphosphate hydrolases"/>
    <property type="match status" value="1"/>
</dbReference>
<feature type="domain" description="NACHT" evidence="2">
    <location>
        <begin position="76"/>
        <end position="223"/>
    </location>
</feature>
<dbReference type="PROSITE" id="PS50837">
    <property type="entry name" value="NACHT"/>
    <property type="match status" value="1"/>
</dbReference>
<dbReference type="InterPro" id="IPR027417">
    <property type="entry name" value="P-loop_NTPase"/>
</dbReference>
<dbReference type="EMBL" id="ML213608">
    <property type="protein sequence ID" value="TFK37450.1"/>
    <property type="molecule type" value="Genomic_DNA"/>
</dbReference>
<sequence>MPLFNDSHDLVINGGTFNDQSITGINGLHYLHQFVAVGAMHDSQERFPPPRCYPETRKSITSHILTWIDDPKREDDIYWLNGSAGAGKSAIVQTIAEHCHASGQLAASFFFSRSSAERNNAKFLVSTIAYQLTKSVPGLSAYIQEVIQSDPSILHKSIEVQFEQLLLGPLECLSSPSDKSMIIVIDGLDECLDESMQCLILRLLGRASVSYQLPLLVLIASRPEIWISDEFEGHDMILCSCALTLHSDSEVEDDIRQFLTAGFNDILDDPAHKYTMGPIARPWPTEENIIALTWKASGQFIHASTVLKYVGDPYFRPTDRLQDILLVTSSTAFSDLDQLYMHVISTCRDKDLTLKVLGCAIYIDMVDKSAIKHILALQPGDLHLALRSLHSLVTFLDLTDTTYIHFQHASFLEFLQDRARSQEYFIDQYVIHDVITQGCVKILNVSTEEYESDQFCKCYYRHRDLL</sequence>
<dbReference type="PANTHER" id="PTHR10039:SF14">
    <property type="entry name" value="NACHT DOMAIN-CONTAINING PROTEIN"/>
    <property type="match status" value="1"/>
</dbReference>
<evidence type="ECO:0000313" key="3">
    <source>
        <dbReference type="EMBL" id="TFK37450.1"/>
    </source>
</evidence>
<proteinExistence type="predicted"/>
<reference evidence="3 4" key="1">
    <citation type="journal article" date="2019" name="Nat. Ecol. Evol.">
        <title>Megaphylogeny resolves global patterns of mushroom evolution.</title>
        <authorList>
            <person name="Varga T."/>
            <person name="Krizsan K."/>
            <person name="Foldi C."/>
            <person name="Dima B."/>
            <person name="Sanchez-Garcia M."/>
            <person name="Sanchez-Ramirez S."/>
            <person name="Szollosi G.J."/>
            <person name="Szarkandi J.G."/>
            <person name="Papp V."/>
            <person name="Albert L."/>
            <person name="Andreopoulos W."/>
            <person name="Angelini C."/>
            <person name="Antonin V."/>
            <person name="Barry K.W."/>
            <person name="Bougher N.L."/>
            <person name="Buchanan P."/>
            <person name="Buyck B."/>
            <person name="Bense V."/>
            <person name="Catcheside P."/>
            <person name="Chovatia M."/>
            <person name="Cooper J."/>
            <person name="Damon W."/>
            <person name="Desjardin D."/>
            <person name="Finy P."/>
            <person name="Geml J."/>
            <person name="Haridas S."/>
            <person name="Hughes K."/>
            <person name="Justo A."/>
            <person name="Karasinski D."/>
            <person name="Kautmanova I."/>
            <person name="Kiss B."/>
            <person name="Kocsube S."/>
            <person name="Kotiranta H."/>
            <person name="LaButti K.M."/>
            <person name="Lechner B.E."/>
            <person name="Liimatainen K."/>
            <person name="Lipzen A."/>
            <person name="Lukacs Z."/>
            <person name="Mihaltcheva S."/>
            <person name="Morgado L.N."/>
            <person name="Niskanen T."/>
            <person name="Noordeloos M.E."/>
            <person name="Ohm R.A."/>
            <person name="Ortiz-Santana B."/>
            <person name="Ovrebo C."/>
            <person name="Racz N."/>
            <person name="Riley R."/>
            <person name="Savchenko A."/>
            <person name="Shiryaev A."/>
            <person name="Soop K."/>
            <person name="Spirin V."/>
            <person name="Szebenyi C."/>
            <person name="Tomsovsky M."/>
            <person name="Tulloss R.E."/>
            <person name="Uehling J."/>
            <person name="Grigoriev I.V."/>
            <person name="Vagvolgyi C."/>
            <person name="Papp T."/>
            <person name="Martin F.M."/>
            <person name="Miettinen O."/>
            <person name="Hibbett D.S."/>
            <person name="Nagy L.G."/>
        </authorList>
    </citation>
    <scope>NUCLEOTIDE SEQUENCE [LARGE SCALE GENOMIC DNA]</scope>
    <source>
        <strain evidence="3 4">CBS 166.37</strain>
    </source>
</reference>
<evidence type="ECO:0000313" key="4">
    <source>
        <dbReference type="Proteomes" id="UP000308652"/>
    </source>
</evidence>
<accession>A0A5C3LWY2</accession>
<dbReference type="Proteomes" id="UP000308652">
    <property type="component" value="Unassembled WGS sequence"/>
</dbReference>
<organism evidence="3 4">
    <name type="scientific">Crucibulum laeve</name>
    <dbReference type="NCBI Taxonomy" id="68775"/>
    <lineage>
        <taxon>Eukaryota</taxon>
        <taxon>Fungi</taxon>
        <taxon>Dikarya</taxon>
        <taxon>Basidiomycota</taxon>
        <taxon>Agaricomycotina</taxon>
        <taxon>Agaricomycetes</taxon>
        <taxon>Agaricomycetidae</taxon>
        <taxon>Agaricales</taxon>
        <taxon>Agaricineae</taxon>
        <taxon>Nidulariaceae</taxon>
        <taxon>Crucibulum</taxon>
    </lineage>
</organism>
<keyword evidence="1" id="KW-0677">Repeat</keyword>
<gene>
    <name evidence="3" type="ORF">BDQ12DRAFT_607747</name>
</gene>
<protein>
    <recommendedName>
        <fullName evidence="2">NACHT domain-containing protein</fullName>
    </recommendedName>
</protein>
<dbReference type="InterPro" id="IPR056884">
    <property type="entry name" value="NPHP3-like_N"/>
</dbReference>
<dbReference type="Gene3D" id="3.40.50.300">
    <property type="entry name" value="P-loop containing nucleotide triphosphate hydrolases"/>
    <property type="match status" value="1"/>
</dbReference>
<dbReference type="PANTHER" id="PTHR10039">
    <property type="entry name" value="AMELOGENIN"/>
    <property type="match status" value="1"/>
</dbReference>
<dbReference type="STRING" id="68775.A0A5C3LWY2"/>
<dbReference type="InterPro" id="IPR007111">
    <property type="entry name" value="NACHT_NTPase"/>
</dbReference>
<dbReference type="Pfam" id="PF24883">
    <property type="entry name" value="NPHP3_N"/>
    <property type="match status" value="1"/>
</dbReference>
<dbReference type="OrthoDB" id="4760524at2759"/>
<evidence type="ECO:0000259" key="2">
    <source>
        <dbReference type="PROSITE" id="PS50837"/>
    </source>
</evidence>